<dbReference type="Pfam" id="PF08513">
    <property type="entry name" value="LisH"/>
    <property type="match status" value="1"/>
</dbReference>
<dbReference type="PANTHER" id="PTHR44376">
    <property type="entry name" value="TRANSCRIPTIONAL REGULATOR OF FILAMENTOUS GROWTH FLO8"/>
    <property type="match status" value="1"/>
</dbReference>
<proteinExistence type="predicted"/>
<dbReference type="Proteomes" id="UP000268162">
    <property type="component" value="Unassembled WGS sequence"/>
</dbReference>
<gene>
    <name evidence="2" type="ORF">BJ085DRAFT_32799</name>
</gene>
<dbReference type="EMBL" id="ML002549">
    <property type="protein sequence ID" value="RKP37060.1"/>
    <property type="molecule type" value="Genomic_DNA"/>
</dbReference>
<accession>A0A4P9ZWJ4</accession>
<feature type="region of interest" description="Disordered" evidence="1">
    <location>
        <begin position="290"/>
        <end position="388"/>
    </location>
</feature>
<feature type="compositionally biased region" description="Polar residues" evidence="1">
    <location>
        <begin position="371"/>
        <end position="388"/>
    </location>
</feature>
<reference evidence="3" key="1">
    <citation type="journal article" date="2018" name="Nat. Microbiol.">
        <title>Leveraging single-cell genomics to expand the fungal tree of life.</title>
        <authorList>
            <person name="Ahrendt S.R."/>
            <person name="Quandt C.A."/>
            <person name="Ciobanu D."/>
            <person name="Clum A."/>
            <person name="Salamov A."/>
            <person name="Andreopoulos B."/>
            <person name="Cheng J.F."/>
            <person name="Woyke T."/>
            <person name="Pelin A."/>
            <person name="Henrissat B."/>
            <person name="Reynolds N.K."/>
            <person name="Benny G.L."/>
            <person name="Smith M.E."/>
            <person name="James T.Y."/>
            <person name="Grigoriev I.V."/>
        </authorList>
    </citation>
    <scope>NUCLEOTIDE SEQUENCE [LARGE SCALE GENOMIC DNA]</scope>
    <source>
        <strain evidence="3">RSA 468</strain>
    </source>
</reference>
<feature type="compositionally biased region" description="Low complexity" evidence="1">
    <location>
        <begin position="181"/>
        <end position="195"/>
    </location>
</feature>
<dbReference type="GO" id="GO:0003714">
    <property type="term" value="F:transcription corepressor activity"/>
    <property type="evidence" value="ECO:0007669"/>
    <property type="project" value="InterPro"/>
</dbReference>
<dbReference type="InterPro" id="IPR006594">
    <property type="entry name" value="LisH"/>
</dbReference>
<evidence type="ECO:0000313" key="2">
    <source>
        <dbReference type="EMBL" id="RKP37060.1"/>
    </source>
</evidence>
<name>A0A4P9ZWJ4_9FUNG</name>
<feature type="region of interest" description="Disordered" evidence="1">
    <location>
        <begin position="654"/>
        <end position="690"/>
    </location>
</feature>
<feature type="compositionally biased region" description="Low complexity" evidence="1">
    <location>
        <begin position="311"/>
        <end position="329"/>
    </location>
</feature>
<evidence type="ECO:0000313" key="3">
    <source>
        <dbReference type="Proteomes" id="UP000268162"/>
    </source>
</evidence>
<dbReference type="STRING" id="215637.A0A4P9ZWJ4"/>
<dbReference type="PANTHER" id="PTHR44376:SF9">
    <property type="entry name" value="TRANSCRIPTIONAL COREPRESSOR LEUNIG_HOMOLOG"/>
    <property type="match status" value="1"/>
</dbReference>
<evidence type="ECO:0000256" key="1">
    <source>
        <dbReference type="SAM" id="MobiDB-lite"/>
    </source>
</evidence>
<dbReference type="PROSITE" id="PS50896">
    <property type="entry name" value="LISH"/>
    <property type="match status" value="1"/>
</dbReference>
<keyword evidence="3" id="KW-1185">Reference proteome</keyword>
<feature type="region of interest" description="Disordered" evidence="1">
    <location>
        <begin position="136"/>
        <end position="196"/>
    </location>
</feature>
<dbReference type="AlphaFoldDB" id="A0A4P9ZWJ4"/>
<protein>
    <submittedName>
        <fullName evidence="2">Uncharacterized protein</fullName>
    </submittedName>
</protein>
<dbReference type="InterPro" id="IPR044716">
    <property type="entry name" value="LEUNIG-like"/>
</dbReference>
<feature type="compositionally biased region" description="Gly residues" evidence="1">
    <location>
        <begin position="662"/>
        <end position="676"/>
    </location>
</feature>
<sequence>MPSLTHSLGPLLLPPPLLPYCPNRLNMFVYDFLKKKNYPKTATSFCQETQLNPEAETLIDTPDSFLNQWWVIFWEMFSNVRNPKHGSPLVKTLADANKQQTLNAIRLRQSEAQRQIGLQKGLSMGVVSAGMQPNGLPGNRPNSAALGFNPQGSNPATLKNGAGGPNPGQSLPAGVSTNGRATPTPGTVAAATPNPNLMTRSGALTSPDMPTSMGLPNGSLGEDYNAAAMAAFNSQHLHQSAAQYPAHMRNYMGFGPNPNFPTVTQNMAEAGLGNRDPISLNAQEKSRVLDGMSKPGALGSPAPLSRANTGSGATPATASNNSTSSTAGGKKPEGSGKSGGGGRKNATTPSNASPPDPNSLADQEAKRRRSNTSGRFSPANNGPESPVVVTNNSQALLNSTTPIMNISSAGSAQMPQFNPNMQMHNQARGNPRNLSGPVAGQPNHGYNPQMYPLLAGATNNSLGTIAGPEMLQQNQRIHQMKAHSQFPHLPQATNMVMMNGQPLLNSGPNPAGTMSAQSMAALSQANLAHMNPLGFAQGGNLLAFNQMGGMPTAIPSPIPATVSGNNSKKRKATPQLNSKSKAAAAAVTNNTSIVSSPPHMDVNGNNGGPMSPAVKGAALGGSNMGNPTANNIPSSGPGVKSEVGPVGVNPMLLHSGSLGMAQQGGGGSGGDDGGVTSGFDDLTGGGVESHNGLNSSGFAIDGSSAAPNPAVTSSSLALANPADLIAPEGFDLSTMHFEGLLSSNEMNSTFLNFDLPDDNGDLFTNYFPMPEP</sequence>
<organism evidence="2 3">
    <name type="scientific">Dimargaris cristalligena</name>
    <dbReference type="NCBI Taxonomy" id="215637"/>
    <lineage>
        <taxon>Eukaryota</taxon>
        <taxon>Fungi</taxon>
        <taxon>Fungi incertae sedis</taxon>
        <taxon>Zoopagomycota</taxon>
        <taxon>Kickxellomycotina</taxon>
        <taxon>Dimargaritomycetes</taxon>
        <taxon>Dimargaritales</taxon>
        <taxon>Dimargaritaceae</taxon>
        <taxon>Dimargaris</taxon>
    </lineage>
</organism>
<feature type="compositionally biased region" description="Polar residues" evidence="1">
    <location>
        <begin position="624"/>
        <end position="634"/>
    </location>
</feature>
<feature type="region of interest" description="Disordered" evidence="1">
    <location>
        <begin position="559"/>
        <end position="585"/>
    </location>
</feature>
<feature type="region of interest" description="Disordered" evidence="1">
    <location>
        <begin position="618"/>
        <end position="639"/>
    </location>
</feature>
<dbReference type="SMART" id="SM00667">
    <property type="entry name" value="LisH"/>
    <property type="match status" value="1"/>
</dbReference>